<feature type="region of interest" description="Disordered" evidence="1">
    <location>
        <begin position="1"/>
        <end position="37"/>
    </location>
</feature>
<dbReference type="Gramene" id="Kaladp0008s0434.1.v1.1">
    <property type="protein sequence ID" value="Kaladp0008s0434.1.v1.1"/>
    <property type="gene ID" value="Kaladp0008s0434.v1.1"/>
</dbReference>
<dbReference type="EnsemblPlants" id="Kaladp0008s0434.1.v1.1">
    <property type="protein sequence ID" value="Kaladp0008s0434.1.v1.1"/>
    <property type="gene ID" value="Kaladp0008s0434.v1.1"/>
</dbReference>
<dbReference type="CDD" id="cd00371">
    <property type="entry name" value="HMA"/>
    <property type="match status" value="2"/>
</dbReference>
<dbReference type="Pfam" id="PF00403">
    <property type="entry name" value="HMA"/>
    <property type="match status" value="2"/>
</dbReference>
<evidence type="ECO:0000313" key="4">
    <source>
        <dbReference type="Proteomes" id="UP000594263"/>
    </source>
</evidence>
<keyword evidence="4" id="KW-1185">Reference proteome</keyword>
<feature type="domain" description="HMA" evidence="2">
    <location>
        <begin position="35"/>
        <end position="106"/>
    </location>
</feature>
<accession>A0A7N0REU3</accession>
<protein>
    <recommendedName>
        <fullName evidence="2">HMA domain-containing protein</fullName>
    </recommendedName>
</protein>
<sequence>MCQQKKGGSDHINDGEKKKEKKEQGDGGNKDEGKPLTAVFKVEVHCEGCGSKIMKAARGVAGVENVKVDCDKNKLTVVGEVDPVKLRDKLESKLKKKIELISPQPKQKEDQKSENKKPEDENKSKEQKKPPPATTAVLKMNFHCDGCIEKIHHILSKTDEVDSISFDKQKDLVEVRGTMDVKSICELLEKRMKRAVEIVPPKSKEDGKEKKETAQKMMEAAGDGGRLAEYNRMMMMPMPPAAHPGYGYGYGYGQSFAPGYPSYPVQNVHAPQMFSDENPNACSVM</sequence>
<dbReference type="GO" id="GO:0046872">
    <property type="term" value="F:metal ion binding"/>
    <property type="evidence" value="ECO:0007669"/>
    <property type="project" value="InterPro"/>
</dbReference>
<dbReference type="SUPFAM" id="SSF55008">
    <property type="entry name" value="HMA, heavy metal-associated domain"/>
    <property type="match status" value="2"/>
</dbReference>
<dbReference type="InterPro" id="IPR006121">
    <property type="entry name" value="HMA_dom"/>
</dbReference>
<dbReference type="AlphaFoldDB" id="A0A7N0REU3"/>
<reference evidence="3" key="1">
    <citation type="submission" date="2021-01" db="UniProtKB">
        <authorList>
            <consortium name="EnsemblPlants"/>
        </authorList>
    </citation>
    <scope>IDENTIFICATION</scope>
</reference>
<dbReference type="InterPro" id="IPR044594">
    <property type="entry name" value="HIPP01/3/5/6"/>
</dbReference>
<dbReference type="Proteomes" id="UP000594263">
    <property type="component" value="Unplaced"/>
</dbReference>
<feature type="region of interest" description="Disordered" evidence="1">
    <location>
        <begin position="97"/>
        <end position="134"/>
    </location>
</feature>
<evidence type="ECO:0000259" key="2">
    <source>
        <dbReference type="PROSITE" id="PS50846"/>
    </source>
</evidence>
<dbReference type="PROSITE" id="PS50846">
    <property type="entry name" value="HMA_2"/>
    <property type="match status" value="2"/>
</dbReference>
<dbReference type="OMA" id="HCEGCVT"/>
<dbReference type="Gene3D" id="3.30.70.100">
    <property type="match status" value="2"/>
</dbReference>
<proteinExistence type="predicted"/>
<name>A0A7N0REU3_KALFE</name>
<feature type="domain" description="HMA" evidence="2">
    <location>
        <begin position="133"/>
        <end position="196"/>
    </location>
</feature>
<evidence type="ECO:0000256" key="1">
    <source>
        <dbReference type="SAM" id="MobiDB-lite"/>
    </source>
</evidence>
<feature type="compositionally biased region" description="Basic and acidic residues" evidence="1">
    <location>
        <begin position="7"/>
        <end position="34"/>
    </location>
</feature>
<organism evidence="3 4">
    <name type="scientific">Kalanchoe fedtschenkoi</name>
    <name type="common">Lavender scallops</name>
    <name type="synonym">South American air plant</name>
    <dbReference type="NCBI Taxonomy" id="63787"/>
    <lineage>
        <taxon>Eukaryota</taxon>
        <taxon>Viridiplantae</taxon>
        <taxon>Streptophyta</taxon>
        <taxon>Embryophyta</taxon>
        <taxon>Tracheophyta</taxon>
        <taxon>Spermatophyta</taxon>
        <taxon>Magnoliopsida</taxon>
        <taxon>eudicotyledons</taxon>
        <taxon>Gunneridae</taxon>
        <taxon>Pentapetalae</taxon>
        <taxon>Saxifragales</taxon>
        <taxon>Crassulaceae</taxon>
        <taxon>Kalanchoe</taxon>
    </lineage>
</organism>
<dbReference type="PANTHER" id="PTHR46413:SF2">
    <property type="entry name" value="HEAVY METAL-ASSOCIATED ISOPRENYLATED PLANT PROTEIN 3"/>
    <property type="match status" value="1"/>
</dbReference>
<feature type="compositionally biased region" description="Basic and acidic residues" evidence="1">
    <location>
        <begin position="106"/>
        <end position="129"/>
    </location>
</feature>
<evidence type="ECO:0000313" key="3">
    <source>
        <dbReference type="EnsemblPlants" id="Kaladp0008s0434.1.v1.1"/>
    </source>
</evidence>
<dbReference type="InterPro" id="IPR036163">
    <property type="entry name" value="HMA_dom_sf"/>
</dbReference>
<dbReference type="PANTHER" id="PTHR46413">
    <property type="entry name" value="HEAVY METAL-ASSOCIATED ISOPRENYLATED PLANT PROTEIN 6"/>
    <property type="match status" value="1"/>
</dbReference>